<gene>
    <name evidence="2" type="ordered locus">MYPE8510</name>
</gene>
<feature type="coiled-coil region" evidence="1">
    <location>
        <begin position="66"/>
        <end position="93"/>
    </location>
</feature>
<sequence>MSKKIDLFVHCCNEKLAYRLDKREVEYVVVGLENFSCRFNGYFDFEEIERVKKSFKYSKLCVFLNNLYSEFEIEKLENALEKLEQLNVDLIMFSDFAVPEIIYEKNLNLKVHYNPETLVTSYGQFNFYLSNNINKVNLATELTLSEVKRICDNKENMYVSIKGFGLGFIMHSRWKMISSFLDYVNANKAKFNSIDYLLIKEDERVYPNIIYEDPTGTHMLSGYYICALKQINELKNMNIDALIIDSLFVHDDDMTLDFVLEAYKFALKNDLNEKQLNILYEQVSKKSELDISPGFFGEHSDVLHTKKYEE</sequence>
<keyword evidence="2" id="KW-0378">Hydrolase</keyword>
<evidence type="ECO:0000256" key="1">
    <source>
        <dbReference type="SAM" id="Coils"/>
    </source>
</evidence>
<name>Q8EUR9_MALP2</name>
<dbReference type="Proteomes" id="UP000002522">
    <property type="component" value="Chromosome"/>
</dbReference>
<proteinExistence type="predicted"/>
<evidence type="ECO:0000313" key="2">
    <source>
        <dbReference type="EMBL" id="BAC44643.1"/>
    </source>
</evidence>
<accession>Q8EUR9</accession>
<organism evidence="2 3">
    <name type="scientific">Malacoplasma penetrans (strain HF-2)</name>
    <name type="common">Mycoplasma penetrans</name>
    <dbReference type="NCBI Taxonomy" id="272633"/>
    <lineage>
        <taxon>Bacteria</taxon>
        <taxon>Bacillati</taxon>
        <taxon>Mycoplasmatota</taxon>
        <taxon>Mycoplasmoidales</taxon>
        <taxon>Mycoplasmoidaceae</taxon>
        <taxon>Malacoplasma</taxon>
    </lineage>
</organism>
<reference evidence="2 3" key="1">
    <citation type="journal article" date="2002" name="Nucleic Acids Res.">
        <title>The complete genomic sequence of Mycoplasma penetrans, an intracellular bacterial pathogen in humans.</title>
        <authorList>
            <person name="Sasaki Y."/>
            <person name="Ishikawa J."/>
            <person name="Yamashita A."/>
            <person name="Oshima K."/>
            <person name="Kenri T."/>
            <person name="Furuya K."/>
            <person name="Yoshino C."/>
            <person name="Horino A."/>
            <person name="Shiba T."/>
            <person name="Sasaki T."/>
            <person name="Hattori M."/>
        </authorList>
    </citation>
    <scope>NUCLEOTIDE SEQUENCE [LARGE SCALE GENOMIC DNA]</scope>
    <source>
        <strain evidence="2 3">HF-2</strain>
    </source>
</reference>
<keyword evidence="3" id="KW-1185">Reference proteome</keyword>
<dbReference type="STRING" id="272633.gene:10731973"/>
<dbReference type="InterPro" id="IPR051454">
    <property type="entry name" value="RNA/ubiquinone_mod_enzymes"/>
</dbReference>
<dbReference type="GO" id="GO:0008233">
    <property type="term" value="F:peptidase activity"/>
    <property type="evidence" value="ECO:0007669"/>
    <property type="project" value="UniProtKB-KW"/>
</dbReference>
<dbReference type="HOGENOM" id="CLU_011540_1_0_14"/>
<dbReference type="InterPro" id="IPR001539">
    <property type="entry name" value="Peptidase_U32"/>
</dbReference>
<dbReference type="eggNOG" id="COG0826">
    <property type="taxonomic scope" value="Bacteria"/>
</dbReference>
<dbReference type="AlphaFoldDB" id="Q8EUR9"/>
<dbReference type="GO" id="GO:0006508">
    <property type="term" value="P:proteolysis"/>
    <property type="evidence" value="ECO:0007669"/>
    <property type="project" value="UniProtKB-KW"/>
</dbReference>
<keyword evidence="1" id="KW-0175">Coiled coil</keyword>
<dbReference type="PANTHER" id="PTHR30217:SF12">
    <property type="entry name" value="U32 FAMILY PEPTIDASE"/>
    <property type="match status" value="1"/>
</dbReference>
<protein>
    <submittedName>
        <fullName evidence="2">Protease</fullName>
    </submittedName>
</protein>
<dbReference type="EMBL" id="BA000026">
    <property type="protein sequence ID" value="BAC44643.1"/>
    <property type="molecule type" value="Genomic_DNA"/>
</dbReference>
<dbReference type="RefSeq" id="WP_011077672.1">
    <property type="nucleotide sequence ID" value="NC_004432.1"/>
</dbReference>
<keyword evidence="2" id="KW-0645">Protease</keyword>
<evidence type="ECO:0000313" key="3">
    <source>
        <dbReference type="Proteomes" id="UP000002522"/>
    </source>
</evidence>
<dbReference type="Pfam" id="PF01136">
    <property type="entry name" value="Peptidase_U32"/>
    <property type="match status" value="1"/>
</dbReference>
<dbReference type="InParanoid" id="Q8EUR9"/>
<dbReference type="KEGG" id="mpe:MYPE8510"/>
<dbReference type="PANTHER" id="PTHR30217">
    <property type="entry name" value="PEPTIDASE U32 FAMILY"/>
    <property type="match status" value="1"/>
</dbReference>